<dbReference type="AlphaFoldDB" id="X0YDQ7"/>
<sequence length="400" mass="46033">MRQVGGTQAYNWVIHTDDIFEFGDLPEWTDSAADVKLKLQLYRDDGPNDYSVSKIYVKDWTSGWDLLEELGDSTKGSWQTRTFSLSSEHISYDDRVQIRVYSNSADLEFRDDCSIDVKLDYLFLDLHRYTDPDCYVGYNFANSGDYYVYAGGNTNGFSSQFYINDLLKHTFGSSYSEYSSAFISDMTSLKSFLADDSVFDPSGNTLYMDYLQLLSVSTPLDASVYNEPVFINSSFISRTQDNSIQKSQVFHDGYLGRNTIQFTLKNSIQTPIFGRSNGEIYADLELSDLDLDFEIYDEPSYPPSSFPLENEDIEGKDTIKYNPSVLKDYTLYASSRFRHSAMDDIQIPLISPIELDFGSINLEDFTDIDLELALNLDITRNFTKYNSDWSLRFRLVYYNY</sequence>
<evidence type="ECO:0000313" key="1">
    <source>
        <dbReference type="EMBL" id="GAG54009.1"/>
    </source>
</evidence>
<gene>
    <name evidence="1" type="ORF">S01H4_16184</name>
</gene>
<protein>
    <submittedName>
        <fullName evidence="1">Uncharacterized protein</fullName>
    </submittedName>
</protein>
<reference evidence="1" key="1">
    <citation type="journal article" date="2014" name="Front. Microbiol.">
        <title>High frequency of phylogenetically diverse reductive dehalogenase-homologous genes in deep subseafloor sedimentary metagenomes.</title>
        <authorList>
            <person name="Kawai M."/>
            <person name="Futagami T."/>
            <person name="Toyoda A."/>
            <person name="Takaki Y."/>
            <person name="Nishi S."/>
            <person name="Hori S."/>
            <person name="Arai W."/>
            <person name="Tsubouchi T."/>
            <person name="Morono Y."/>
            <person name="Uchiyama I."/>
            <person name="Ito T."/>
            <person name="Fujiyama A."/>
            <person name="Inagaki F."/>
            <person name="Takami H."/>
        </authorList>
    </citation>
    <scope>NUCLEOTIDE SEQUENCE</scope>
    <source>
        <strain evidence="1">Expedition CK06-06</strain>
    </source>
</reference>
<organism evidence="1">
    <name type="scientific">marine sediment metagenome</name>
    <dbReference type="NCBI Taxonomy" id="412755"/>
    <lineage>
        <taxon>unclassified sequences</taxon>
        <taxon>metagenomes</taxon>
        <taxon>ecological metagenomes</taxon>
    </lineage>
</organism>
<name>X0YDQ7_9ZZZZ</name>
<accession>X0YDQ7</accession>
<comment type="caution">
    <text evidence="1">The sequence shown here is derived from an EMBL/GenBank/DDBJ whole genome shotgun (WGS) entry which is preliminary data.</text>
</comment>
<proteinExistence type="predicted"/>
<feature type="non-terminal residue" evidence="1">
    <location>
        <position position="400"/>
    </location>
</feature>
<dbReference type="EMBL" id="BART01007091">
    <property type="protein sequence ID" value="GAG54009.1"/>
    <property type="molecule type" value="Genomic_DNA"/>
</dbReference>